<dbReference type="GO" id="GO:0006397">
    <property type="term" value="P:mRNA processing"/>
    <property type="evidence" value="ECO:0007669"/>
    <property type="project" value="UniProtKB-KW"/>
</dbReference>
<dbReference type="GO" id="GO:0048024">
    <property type="term" value="P:regulation of mRNA splicing, via spliceosome"/>
    <property type="evidence" value="ECO:0007669"/>
    <property type="project" value="TreeGrafter"/>
</dbReference>
<evidence type="ECO:0000256" key="1">
    <source>
        <dbReference type="ARBA" id="ARBA00022664"/>
    </source>
</evidence>
<accession>A0A9P4JBD6</accession>
<comment type="caution">
    <text evidence="3">The sequence shown here is derived from an EMBL/GenBank/DDBJ whole genome shotgun (WGS) entry which is preliminary data.</text>
</comment>
<feature type="domain" description="PWI" evidence="2">
    <location>
        <begin position="15"/>
        <end position="113"/>
    </location>
</feature>
<sequence>MPPIITNVDEKALRTTKHPPEFDQKVDTTKINLPVIKNWAAGELKEILEIDDDVVIGLLFDLLDVKQPKIKSIQQQLSGFLGDKSASFCKKLWNYCLSAQSNETGVPPQLLEAKKAELIQERVRQFGSLWNFTLTCHSKNRSKQLSRHVAKENIKPATSVTWTISDTGNGKTETIVEAGEAAGASIVDHHLDVVVPRDRRPVDGILLSVTMVVMNTAAVLHPEILTHTYRLHPDDSTAGALHRLHTVDVARGRGRGACREIAQATWTPV</sequence>
<dbReference type="SUPFAM" id="SSF101233">
    <property type="entry name" value="PWI domain"/>
    <property type="match status" value="1"/>
</dbReference>
<evidence type="ECO:0000313" key="3">
    <source>
        <dbReference type="EMBL" id="KAF2155898.1"/>
    </source>
</evidence>
<dbReference type="GO" id="GO:0005681">
    <property type="term" value="C:spliceosomal complex"/>
    <property type="evidence" value="ECO:0007669"/>
    <property type="project" value="TreeGrafter"/>
</dbReference>
<dbReference type="GO" id="GO:0003723">
    <property type="term" value="F:RNA binding"/>
    <property type="evidence" value="ECO:0007669"/>
    <property type="project" value="TreeGrafter"/>
</dbReference>
<dbReference type="OrthoDB" id="163257at2759"/>
<dbReference type="InterPro" id="IPR052225">
    <property type="entry name" value="Ser/Arg_repetitive_matrix"/>
</dbReference>
<dbReference type="AlphaFoldDB" id="A0A9P4JBD6"/>
<organism evidence="3 4">
    <name type="scientific">Myriangium duriaei CBS 260.36</name>
    <dbReference type="NCBI Taxonomy" id="1168546"/>
    <lineage>
        <taxon>Eukaryota</taxon>
        <taxon>Fungi</taxon>
        <taxon>Dikarya</taxon>
        <taxon>Ascomycota</taxon>
        <taxon>Pezizomycotina</taxon>
        <taxon>Dothideomycetes</taxon>
        <taxon>Dothideomycetidae</taxon>
        <taxon>Myriangiales</taxon>
        <taxon>Myriangiaceae</taxon>
        <taxon>Myriangium</taxon>
    </lineage>
</organism>
<dbReference type="Proteomes" id="UP000799439">
    <property type="component" value="Unassembled WGS sequence"/>
</dbReference>
<evidence type="ECO:0000313" key="4">
    <source>
        <dbReference type="Proteomes" id="UP000799439"/>
    </source>
</evidence>
<protein>
    <submittedName>
        <fullName evidence="3">PWI domain-containing protein</fullName>
    </submittedName>
</protein>
<dbReference type="PANTHER" id="PTHR23148:SF0">
    <property type="entry name" value="SERINE_ARGININE REPETITIVE MATRIX PROTEIN 1"/>
    <property type="match status" value="1"/>
</dbReference>
<evidence type="ECO:0000259" key="2">
    <source>
        <dbReference type="PROSITE" id="PS51025"/>
    </source>
</evidence>
<dbReference type="SMART" id="SM00311">
    <property type="entry name" value="PWI"/>
    <property type="match status" value="1"/>
</dbReference>
<dbReference type="PANTHER" id="PTHR23148">
    <property type="entry name" value="SERINE/ARGININE REGULATED NUCLEAR MATRIX PROTEIN"/>
    <property type="match status" value="1"/>
</dbReference>
<dbReference type="InterPro" id="IPR002483">
    <property type="entry name" value="PWI_dom"/>
</dbReference>
<dbReference type="InterPro" id="IPR036483">
    <property type="entry name" value="PWI_dom_sf"/>
</dbReference>
<proteinExistence type="predicted"/>
<dbReference type="EMBL" id="ML996082">
    <property type="protein sequence ID" value="KAF2155898.1"/>
    <property type="molecule type" value="Genomic_DNA"/>
</dbReference>
<dbReference type="Gene3D" id="1.20.1390.10">
    <property type="entry name" value="PWI domain"/>
    <property type="match status" value="1"/>
</dbReference>
<dbReference type="PROSITE" id="PS51025">
    <property type="entry name" value="PWI"/>
    <property type="match status" value="1"/>
</dbReference>
<keyword evidence="4" id="KW-1185">Reference proteome</keyword>
<gene>
    <name evidence="3" type="ORF">K461DRAFT_290873</name>
</gene>
<keyword evidence="1" id="KW-0507">mRNA processing</keyword>
<name>A0A9P4JBD6_9PEZI</name>
<reference evidence="3" key="1">
    <citation type="journal article" date="2020" name="Stud. Mycol.">
        <title>101 Dothideomycetes genomes: a test case for predicting lifestyles and emergence of pathogens.</title>
        <authorList>
            <person name="Haridas S."/>
            <person name="Albert R."/>
            <person name="Binder M."/>
            <person name="Bloem J."/>
            <person name="Labutti K."/>
            <person name="Salamov A."/>
            <person name="Andreopoulos B."/>
            <person name="Baker S."/>
            <person name="Barry K."/>
            <person name="Bills G."/>
            <person name="Bluhm B."/>
            <person name="Cannon C."/>
            <person name="Castanera R."/>
            <person name="Culley D."/>
            <person name="Daum C."/>
            <person name="Ezra D."/>
            <person name="Gonzalez J."/>
            <person name="Henrissat B."/>
            <person name="Kuo A."/>
            <person name="Liang C."/>
            <person name="Lipzen A."/>
            <person name="Lutzoni F."/>
            <person name="Magnuson J."/>
            <person name="Mondo S."/>
            <person name="Nolan M."/>
            <person name="Ohm R."/>
            <person name="Pangilinan J."/>
            <person name="Park H.-J."/>
            <person name="Ramirez L."/>
            <person name="Alfaro M."/>
            <person name="Sun H."/>
            <person name="Tritt A."/>
            <person name="Yoshinaga Y."/>
            <person name="Zwiers L.-H."/>
            <person name="Turgeon B."/>
            <person name="Goodwin S."/>
            <person name="Spatafora J."/>
            <person name="Crous P."/>
            <person name="Grigoriev I."/>
        </authorList>
    </citation>
    <scope>NUCLEOTIDE SEQUENCE</scope>
    <source>
        <strain evidence="3">CBS 260.36</strain>
    </source>
</reference>
<dbReference type="Pfam" id="PF01480">
    <property type="entry name" value="PWI"/>
    <property type="match status" value="1"/>
</dbReference>